<proteinExistence type="predicted"/>
<gene>
    <name evidence="1" type="ORF">QYF61_000097</name>
</gene>
<dbReference type="Proteomes" id="UP001333110">
    <property type="component" value="Unassembled WGS sequence"/>
</dbReference>
<comment type="caution">
    <text evidence="1">The sequence shown here is derived from an EMBL/GenBank/DDBJ whole genome shotgun (WGS) entry which is preliminary data.</text>
</comment>
<sequence length="140" mass="15730">MGRPGRLIISHSHKPAKASAMCLQWWKQPPDGWKHIPCPMPPPRTLSWALKSKSYGDMAPQKELIYKLGGVGWGQRSLLGDWLGVSQCVTNLQTAAELYRSLVLILEPHQLPQAHGIHSQHAILHELVMGFVIFWQILLA</sequence>
<organism evidence="1 2">
    <name type="scientific">Mycteria americana</name>
    <name type="common">Wood stork</name>
    <dbReference type="NCBI Taxonomy" id="33587"/>
    <lineage>
        <taxon>Eukaryota</taxon>
        <taxon>Metazoa</taxon>
        <taxon>Chordata</taxon>
        <taxon>Craniata</taxon>
        <taxon>Vertebrata</taxon>
        <taxon>Euteleostomi</taxon>
        <taxon>Archelosauria</taxon>
        <taxon>Archosauria</taxon>
        <taxon>Dinosauria</taxon>
        <taxon>Saurischia</taxon>
        <taxon>Theropoda</taxon>
        <taxon>Coelurosauria</taxon>
        <taxon>Aves</taxon>
        <taxon>Neognathae</taxon>
        <taxon>Neoaves</taxon>
        <taxon>Aequornithes</taxon>
        <taxon>Ciconiiformes</taxon>
        <taxon>Ciconiidae</taxon>
        <taxon>Mycteria</taxon>
    </lineage>
</organism>
<evidence type="ECO:0000313" key="2">
    <source>
        <dbReference type="Proteomes" id="UP001333110"/>
    </source>
</evidence>
<dbReference type="EMBL" id="JAUNZN010000003">
    <property type="protein sequence ID" value="KAK4823237.1"/>
    <property type="molecule type" value="Genomic_DNA"/>
</dbReference>
<dbReference type="AlphaFoldDB" id="A0AAN7NVQ0"/>
<evidence type="ECO:0000313" key="1">
    <source>
        <dbReference type="EMBL" id="KAK4823237.1"/>
    </source>
</evidence>
<protein>
    <submittedName>
        <fullName evidence="1">Uncharacterized protein</fullName>
    </submittedName>
</protein>
<keyword evidence="2" id="KW-1185">Reference proteome</keyword>
<accession>A0AAN7NVQ0</accession>
<name>A0AAN7NVQ0_MYCAM</name>
<reference evidence="1 2" key="1">
    <citation type="journal article" date="2023" name="J. Hered.">
        <title>Chromosome-level genome of the wood stork (Mycteria americana) provides insight into avian chromosome evolution.</title>
        <authorList>
            <person name="Flamio R. Jr."/>
            <person name="Ramstad K.M."/>
        </authorList>
    </citation>
    <scope>NUCLEOTIDE SEQUENCE [LARGE SCALE GENOMIC DNA]</scope>
    <source>
        <strain evidence="1">JAX WOST 10</strain>
    </source>
</reference>